<dbReference type="PRINTS" id="PR00144">
    <property type="entry name" value="DALDHYDRTASE"/>
</dbReference>
<evidence type="ECO:0000256" key="11">
    <source>
        <dbReference type="RuleBase" id="RU000515"/>
    </source>
</evidence>
<proteinExistence type="inferred from homology"/>
<dbReference type="Pfam" id="PF00490">
    <property type="entry name" value="ALAD"/>
    <property type="match status" value="1"/>
</dbReference>
<comment type="caution">
    <text evidence="13">The sequence shown here is derived from an EMBL/GenBank/DDBJ whole genome shotgun (WGS) entry which is preliminary data.</text>
</comment>
<comment type="similarity">
    <text evidence="2 12">Belongs to the ALAD family.</text>
</comment>
<dbReference type="InterPro" id="IPR013785">
    <property type="entry name" value="Aldolase_TIM"/>
</dbReference>
<accession>A0ABU7V8C8</accession>
<keyword evidence="6" id="KW-0350">Heme biosynthesis</keyword>
<evidence type="ECO:0000313" key="14">
    <source>
        <dbReference type="Proteomes" id="UP001351900"/>
    </source>
</evidence>
<dbReference type="Gene3D" id="3.20.20.70">
    <property type="entry name" value="Aldolase class I"/>
    <property type="match status" value="1"/>
</dbReference>
<dbReference type="SUPFAM" id="SSF51569">
    <property type="entry name" value="Aldolase"/>
    <property type="match status" value="1"/>
</dbReference>
<evidence type="ECO:0000256" key="4">
    <source>
        <dbReference type="ARBA" id="ARBA00012053"/>
    </source>
</evidence>
<evidence type="ECO:0000256" key="9">
    <source>
        <dbReference type="ARBA" id="ARBA00025628"/>
    </source>
</evidence>
<keyword evidence="7 11" id="KW-0456">Lyase</keyword>
<comment type="pathway">
    <text evidence="1">Porphyrin-containing compound metabolism; protoporphyrin-IX biosynthesis; coproporphyrinogen-III from 5-aminolevulinate: step 1/4.</text>
</comment>
<dbReference type="GO" id="GO:0004655">
    <property type="term" value="F:porphobilinogen synthase activity"/>
    <property type="evidence" value="ECO:0007669"/>
    <property type="project" value="UniProtKB-EC"/>
</dbReference>
<dbReference type="NCBIfam" id="NF006762">
    <property type="entry name" value="PRK09283.1"/>
    <property type="match status" value="1"/>
</dbReference>
<evidence type="ECO:0000256" key="7">
    <source>
        <dbReference type="ARBA" id="ARBA00023239"/>
    </source>
</evidence>
<evidence type="ECO:0000256" key="5">
    <source>
        <dbReference type="ARBA" id="ARBA00020771"/>
    </source>
</evidence>
<keyword evidence="8 11" id="KW-0627">Porphyrin biosynthesis</keyword>
<dbReference type="CDD" id="cd00384">
    <property type="entry name" value="ALAD_PBGS"/>
    <property type="match status" value="1"/>
</dbReference>
<keyword evidence="14" id="KW-1185">Reference proteome</keyword>
<comment type="function">
    <text evidence="9">Catalyzes an early step in the biosynthesis of tetrapyrroles. Binds two molecules of 5-aminolevulinate per subunit, each at a distinct site, and catalyzes their condensation to form porphobilinogen.</text>
</comment>
<dbReference type="InterPro" id="IPR001731">
    <property type="entry name" value="ALAD"/>
</dbReference>
<comment type="catalytic activity">
    <reaction evidence="10 11">
        <text>2 5-aminolevulinate = porphobilinogen + 2 H2O + H(+)</text>
        <dbReference type="Rhea" id="RHEA:24064"/>
        <dbReference type="ChEBI" id="CHEBI:15377"/>
        <dbReference type="ChEBI" id="CHEBI:15378"/>
        <dbReference type="ChEBI" id="CHEBI:58126"/>
        <dbReference type="ChEBI" id="CHEBI:356416"/>
        <dbReference type="EC" id="4.2.1.24"/>
    </reaction>
</comment>
<comment type="subunit">
    <text evidence="3 11">Homooctamer.</text>
</comment>
<organism evidence="13 14">
    <name type="scientific">Microbacterium schleiferi</name>
    <dbReference type="NCBI Taxonomy" id="69362"/>
    <lineage>
        <taxon>Bacteria</taxon>
        <taxon>Bacillati</taxon>
        <taxon>Actinomycetota</taxon>
        <taxon>Actinomycetes</taxon>
        <taxon>Micrococcales</taxon>
        <taxon>Microbacteriaceae</taxon>
        <taxon>Microbacterium</taxon>
    </lineage>
</organism>
<evidence type="ECO:0000256" key="3">
    <source>
        <dbReference type="ARBA" id="ARBA00011823"/>
    </source>
</evidence>
<sequence length="333" mass="35025">MTTHPSHRPRRLRQSPAMRRLVTEHTLSASALVLPVFVTERDEPQPIATMPGVRQETLETLPQVVDAAADAGLGGIMLFGVPLARDAAGSGATDPDGILNRAIGVARTAAAGRLTVQADLCLDEFTDHGHCGVLDAQGGVDNDATLERYVAMALAQADAGAEILGLSGMMDGQVAAVREALDAAGRTDVVLLAYSAKYASAFYGPFRDAVESTLVGDRKTYQLDPANGREGLLEASRDIEEGADIVMVKPAGPYLDVLAAVAERSPIPVWAYQVSGEYAMVELAAAAGAIDRDRAIIESLIGIRRAGADAILTYWALEVGRSLRDGHKAGGAR</sequence>
<evidence type="ECO:0000256" key="6">
    <source>
        <dbReference type="ARBA" id="ARBA00023133"/>
    </source>
</evidence>
<dbReference type="PIRSF" id="PIRSF001415">
    <property type="entry name" value="Porphbilin_synth"/>
    <property type="match status" value="1"/>
</dbReference>
<dbReference type="PROSITE" id="PS00169">
    <property type="entry name" value="D_ALA_DEHYDRATASE"/>
    <property type="match status" value="1"/>
</dbReference>
<dbReference type="RefSeq" id="WP_331792091.1">
    <property type="nucleotide sequence ID" value="NZ_BAAAUO010000012.1"/>
</dbReference>
<gene>
    <name evidence="13" type="primary">hemB</name>
    <name evidence="13" type="ORF">V2V91_12495</name>
</gene>
<reference evidence="13 14" key="1">
    <citation type="submission" date="2024-01" db="EMBL/GenBank/DDBJ databases">
        <title>the genome sequence of strain Microbacterium schleiferi NBRC 15075.</title>
        <authorList>
            <person name="Ding Y."/>
            <person name="Zhang G."/>
        </authorList>
    </citation>
    <scope>NUCLEOTIDE SEQUENCE [LARGE SCALE GENOMIC DNA]</scope>
    <source>
        <strain evidence="13 14">NBRC 15075</strain>
    </source>
</reference>
<dbReference type="PANTHER" id="PTHR11458:SF0">
    <property type="entry name" value="DELTA-AMINOLEVULINIC ACID DEHYDRATASE"/>
    <property type="match status" value="1"/>
</dbReference>
<protein>
    <recommendedName>
        <fullName evidence="5 11">Delta-aminolevulinic acid dehydratase</fullName>
        <ecNumber evidence="4 11">4.2.1.24</ecNumber>
    </recommendedName>
</protein>
<evidence type="ECO:0000256" key="1">
    <source>
        <dbReference type="ARBA" id="ARBA00004694"/>
    </source>
</evidence>
<evidence type="ECO:0000313" key="13">
    <source>
        <dbReference type="EMBL" id="MEF2255944.1"/>
    </source>
</evidence>
<dbReference type="EMBL" id="JAZHOV010000007">
    <property type="protein sequence ID" value="MEF2255944.1"/>
    <property type="molecule type" value="Genomic_DNA"/>
</dbReference>
<name>A0ABU7V8C8_9MICO</name>
<dbReference type="InterPro" id="IPR030656">
    <property type="entry name" value="ALAD_AS"/>
</dbReference>
<dbReference type="SMART" id="SM01004">
    <property type="entry name" value="ALAD"/>
    <property type="match status" value="1"/>
</dbReference>
<dbReference type="EC" id="4.2.1.24" evidence="4 11"/>
<evidence type="ECO:0000256" key="12">
    <source>
        <dbReference type="RuleBase" id="RU004161"/>
    </source>
</evidence>
<evidence type="ECO:0000256" key="2">
    <source>
        <dbReference type="ARBA" id="ARBA00008055"/>
    </source>
</evidence>
<evidence type="ECO:0000256" key="10">
    <source>
        <dbReference type="ARBA" id="ARBA00047651"/>
    </source>
</evidence>
<evidence type="ECO:0000256" key="8">
    <source>
        <dbReference type="ARBA" id="ARBA00023244"/>
    </source>
</evidence>
<dbReference type="PANTHER" id="PTHR11458">
    <property type="entry name" value="DELTA-AMINOLEVULINIC ACID DEHYDRATASE"/>
    <property type="match status" value="1"/>
</dbReference>
<dbReference type="Proteomes" id="UP001351900">
    <property type="component" value="Unassembled WGS sequence"/>
</dbReference>